<dbReference type="GO" id="GO:0006627">
    <property type="term" value="P:protein processing involved in protein targeting to mitochondrion"/>
    <property type="evidence" value="ECO:0007669"/>
    <property type="project" value="TreeGrafter"/>
</dbReference>
<keyword evidence="2" id="KW-0479">Metal-binding</keyword>
<evidence type="ECO:0000313" key="6">
    <source>
        <dbReference type="EMBL" id="CAB3994663.1"/>
    </source>
</evidence>
<gene>
    <name evidence="6" type="ORF">PACLA_8A050980</name>
</gene>
<evidence type="ECO:0000256" key="4">
    <source>
        <dbReference type="ARBA" id="ARBA00022833"/>
    </source>
</evidence>
<keyword evidence="7" id="KW-1185">Reference proteome</keyword>
<keyword evidence="1" id="KW-0645">Protease</keyword>
<keyword evidence="3" id="KW-0378">Hydrolase</keyword>
<sequence length="111" mass="12914">GVYMKDWMRICTSITDAEVERARNILKTNMLFHLDGSTPICEDIGRQMLTYGRRIPLPELDKRIDMIDAKTVREVATKYLYDRCVAVAAIGPVEQLPDYNRLRSGMYWTRI</sequence>
<name>A0A7D9HWQ0_PARCT</name>
<accession>A0A7D9HWQ0</accession>
<dbReference type="GO" id="GO:0004222">
    <property type="term" value="F:metalloendopeptidase activity"/>
    <property type="evidence" value="ECO:0007669"/>
    <property type="project" value="TreeGrafter"/>
</dbReference>
<feature type="non-terminal residue" evidence="6">
    <location>
        <position position="1"/>
    </location>
</feature>
<reference evidence="6" key="1">
    <citation type="submission" date="2020-04" db="EMBL/GenBank/DDBJ databases">
        <authorList>
            <person name="Alioto T."/>
            <person name="Alioto T."/>
            <person name="Gomez Garrido J."/>
        </authorList>
    </citation>
    <scope>NUCLEOTIDE SEQUENCE</scope>
    <source>
        <strain evidence="6">A484AB</strain>
    </source>
</reference>
<keyword evidence="4" id="KW-0862">Zinc</keyword>
<dbReference type="OrthoDB" id="10251424at2759"/>
<keyword evidence="5" id="KW-0482">Metalloprotease</keyword>
<dbReference type="InterPro" id="IPR050361">
    <property type="entry name" value="MPP/UQCRC_Complex"/>
</dbReference>
<dbReference type="Gene3D" id="3.30.830.10">
    <property type="entry name" value="Metalloenzyme, LuxS/M16 peptidase-like"/>
    <property type="match status" value="1"/>
</dbReference>
<dbReference type="FunFam" id="3.30.830.10:FF:000218">
    <property type="entry name" value="Uncharacterized protein"/>
    <property type="match status" value="1"/>
</dbReference>
<evidence type="ECO:0000313" key="7">
    <source>
        <dbReference type="Proteomes" id="UP001152795"/>
    </source>
</evidence>
<dbReference type="GO" id="GO:0005739">
    <property type="term" value="C:mitochondrion"/>
    <property type="evidence" value="ECO:0007669"/>
    <property type="project" value="TreeGrafter"/>
</dbReference>
<dbReference type="InterPro" id="IPR011249">
    <property type="entry name" value="Metalloenz_LuxS/M16"/>
</dbReference>
<dbReference type="EMBL" id="CACRXK020002511">
    <property type="protein sequence ID" value="CAB3994663.1"/>
    <property type="molecule type" value="Genomic_DNA"/>
</dbReference>
<organism evidence="6 7">
    <name type="scientific">Paramuricea clavata</name>
    <name type="common">Red gorgonian</name>
    <name type="synonym">Violescent sea-whip</name>
    <dbReference type="NCBI Taxonomy" id="317549"/>
    <lineage>
        <taxon>Eukaryota</taxon>
        <taxon>Metazoa</taxon>
        <taxon>Cnidaria</taxon>
        <taxon>Anthozoa</taxon>
        <taxon>Octocorallia</taxon>
        <taxon>Malacalcyonacea</taxon>
        <taxon>Plexauridae</taxon>
        <taxon>Paramuricea</taxon>
    </lineage>
</organism>
<dbReference type="Proteomes" id="UP001152795">
    <property type="component" value="Unassembled WGS sequence"/>
</dbReference>
<comment type="caution">
    <text evidence="6">The sequence shown here is derived from an EMBL/GenBank/DDBJ whole genome shotgun (WGS) entry which is preliminary data.</text>
</comment>
<dbReference type="GO" id="GO:0046872">
    <property type="term" value="F:metal ion binding"/>
    <property type="evidence" value="ECO:0007669"/>
    <property type="project" value="UniProtKB-KW"/>
</dbReference>
<proteinExistence type="predicted"/>
<evidence type="ECO:0000256" key="3">
    <source>
        <dbReference type="ARBA" id="ARBA00022801"/>
    </source>
</evidence>
<dbReference type="PANTHER" id="PTHR11851:SF149">
    <property type="entry name" value="GH01077P"/>
    <property type="match status" value="1"/>
</dbReference>
<dbReference type="AlphaFoldDB" id="A0A7D9HWQ0"/>
<dbReference type="PANTHER" id="PTHR11851">
    <property type="entry name" value="METALLOPROTEASE"/>
    <property type="match status" value="1"/>
</dbReference>
<evidence type="ECO:0000256" key="5">
    <source>
        <dbReference type="ARBA" id="ARBA00023049"/>
    </source>
</evidence>
<protein>
    <submittedName>
        <fullName evidence="6">Mitochondrial-processing peptidase subunit beta</fullName>
    </submittedName>
</protein>
<evidence type="ECO:0000256" key="2">
    <source>
        <dbReference type="ARBA" id="ARBA00022723"/>
    </source>
</evidence>
<evidence type="ECO:0000256" key="1">
    <source>
        <dbReference type="ARBA" id="ARBA00022670"/>
    </source>
</evidence>
<dbReference type="SUPFAM" id="SSF63411">
    <property type="entry name" value="LuxS/MPP-like metallohydrolase"/>
    <property type="match status" value="1"/>
</dbReference>